<feature type="domain" description="Lantibiotic dehydratase N-terminal" evidence="2">
    <location>
        <begin position="119"/>
        <end position="414"/>
    </location>
</feature>
<dbReference type="EMBL" id="CP029254">
    <property type="protein sequence ID" value="AWK07599.1"/>
    <property type="molecule type" value="Genomic_DNA"/>
</dbReference>
<reference evidence="3 4" key="1">
    <citation type="submission" date="2018-05" db="EMBL/GenBank/DDBJ databases">
        <title>Complete genome sequence of the Type Strain of Streptomyces spongiicola HNM0071, the producer of staurosporine.</title>
        <authorList>
            <person name="Zhou S."/>
            <person name="Huang X."/>
        </authorList>
    </citation>
    <scope>NUCLEOTIDE SEQUENCE [LARGE SCALE GENOMIC DNA]</scope>
    <source>
        <strain evidence="3 4">HNM0071</strain>
    </source>
</reference>
<organism evidence="3 4">
    <name type="scientific">Streptomyces spongiicola</name>
    <dbReference type="NCBI Taxonomy" id="1690221"/>
    <lineage>
        <taxon>Bacteria</taxon>
        <taxon>Bacillati</taxon>
        <taxon>Actinomycetota</taxon>
        <taxon>Actinomycetes</taxon>
        <taxon>Kitasatosporales</taxon>
        <taxon>Streptomycetaceae</taxon>
        <taxon>Streptomyces</taxon>
    </lineage>
</organism>
<dbReference type="InterPro" id="IPR006827">
    <property type="entry name" value="Lant_deHydtase_N"/>
</dbReference>
<evidence type="ECO:0000256" key="1">
    <source>
        <dbReference type="SAM" id="MobiDB-lite"/>
    </source>
</evidence>
<feature type="compositionally biased region" description="Basic and acidic residues" evidence="1">
    <location>
        <begin position="20"/>
        <end position="30"/>
    </location>
</feature>
<evidence type="ECO:0000313" key="3">
    <source>
        <dbReference type="EMBL" id="AWK07599.1"/>
    </source>
</evidence>
<protein>
    <recommendedName>
        <fullName evidence="2">Lantibiotic dehydratase N-terminal domain-containing protein</fullName>
    </recommendedName>
</protein>
<name>A0ABM6V0Q5_9ACTN</name>
<sequence>MSEPPRRDRTGRPAPPLRRCTGEPPRRDRTLGPAAFGPSYPLAGSDWRVWDVGLLRGAGFPVSGLELLGGPRAARAARLLESDGLESEGLEPDGLDAFRAAYRADSAAESQALAGLAADDKFRRAVAWQNRTVYHVLDSVAACRGSASRRRRRERGVAMYWLRYCAKADMIGFFGPGAWISVGRGRRAVDLDHGPALTSESRTSFERWAVAALADWMVAQPGARWWFPPMLRADVHLAGDRLVLPGGRTIRPGDDDVRVLRLADGDRSAEAIARAAGWDPASARERVEKALKRLLRQRVLTWDANIPVDVRAEEVLRRRVAGIGDPALLARFGSVLAELDGLRDRIDRARSAEELADALDRLDAFFVRTTGQAASREQGKMYAGRTLCYQDSLRDCRMDLGRDFLDGIARPLALVAGAADWFGNRLAELVEAEVAGFVREAARGRGGTVALADVWPRVLNLFWGDTAAPVRTATRELALKWQQALGVDPAAELPECLEFPVEDIEERARGLFATGPVRSPHLALHSPDLQIAAPSVDAVNAGRYTAVLGELHACLATLDPGALDWTTDGPSLRDRVNAAVGARRLVPLLPVDWTRNSGRVVPAPVGTSDRLIGFTRAPFDDRARVDPAVAVTLCETDGTVTATTPDGSEWNVAELLAVPISVIAADAFKIGLDGAHTPRVTVGGLVLFRETWRQPAGGVGLPEKADAERDYLAVRGWCARNALPDLLFVKFQAETKPYLVDFTSPTLVLCFANLVRAACRQDSEATVSLSEPLPSPADCWLTDSHGERYVSELRLQISRKVPE</sequence>
<keyword evidence="4" id="KW-1185">Reference proteome</keyword>
<dbReference type="Pfam" id="PF04738">
    <property type="entry name" value="Lant_dehydr_N"/>
    <property type="match status" value="1"/>
</dbReference>
<dbReference type="Proteomes" id="UP000245051">
    <property type="component" value="Chromosome"/>
</dbReference>
<accession>A0ABM6V0Q5</accession>
<gene>
    <name evidence="3" type="ORF">DDQ41_00170</name>
</gene>
<feature type="region of interest" description="Disordered" evidence="1">
    <location>
        <begin position="1"/>
        <end position="33"/>
    </location>
</feature>
<dbReference type="RefSeq" id="WP_109292604.1">
    <property type="nucleotide sequence ID" value="NZ_CP029254.1"/>
</dbReference>
<proteinExistence type="predicted"/>
<feature type="compositionally biased region" description="Basic and acidic residues" evidence="1">
    <location>
        <begin position="1"/>
        <end position="11"/>
    </location>
</feature>
<evidence type="ECO:0000313" key="4">
    <source>
        <dbReference type="Proteomes" id="UP000245051"/>
    </source>
</evidence>
<evidence type="ECO:0000259" key="2">
    <source>
        <dbReference type="Pfam" id="PF04738"/>
    </source>
</evidence>